<accession>A0A6C0F3X4</accession>
<reference evidence="1" key="1">
    <citation type="journal article" date="2020" name="Nature">
        <title>Giant virus diversity and host interactions through global metagenomics.</title>
        <authorList>
            <person name="Schulz F."/>
            <person name="Roux S."/>
            <person name="Paez-Espino D."/>
            <person name="Jungbluth S."/>
            <person name="Walsh D.A."/>
            <person name="Denef V.J."/>
            <person name="McMahon K.D."/>
            <person name="Konstantinidis K.T."/>
            <person name="Eloe-Fadrosh E.A."/>
            <person name="Kyrpides N.C."/>
            <person name="Woyke T."/>
        </authorList>
    </citation>
    <scope>NUCLEOTIDE SEQUENCE</scope>
    <source>
        <strain evidence="1">GVMAG-M-3300009182-46</strain>
    </source>
</reference>
<organism evidence="1">
    <name type="scientific">viral metagenome</name>
    <dbReference type="NCBI Taxonomy" id="1070528"/>
    <lineage>
        <taxon>unclassified sequences</taxon>
        <taxon>metagenomes</taxon>
        <taxon>organismal metagenomes</taxon>
    </lineage>
</organism>
<sequence length="71" mass="8633">MNLKIKFTLYKMLYRDVTGKIIVINRCDYKNDQIYYKQLFALKRDLYKQFSNTPKDININNNKKTISKTDF</sequence>
<dbReference type="EMBL" id="MN739028">
    <property type="protein sequence ID" value="QHT35934.1"/>
    <property type="molecule type" value="Genomic_DNA"/>
</dbReference>
<evidence type="ECO:0000313" key="1">
    <source>
        <dbReference type="EMBL" id="QHT35934.1"/>
    </source>
</evidence>
<dbReference type="AlphaFoldDB" id="A0A6C0F3X4"/>
<protein>
    <submittedName>
        <fullName evidence="1">Uncharacterized protein</fullName>
    </submittedName>
</protein>
<name>A0A6C0F3X4_9ZZZZ</name>
<proteinExistence type="predicted"/>